<keyword evidence="3" id="KW-1185">Reference proteome</keyword>
<reference evidence="2" key="1">
    <citation type="journal article" date="2014" name="Int. J. Syst. Evol. Microbiol.">
        <title>Complete genome sequence of Corynebacterium casei LMG S-19264T (=DSM 44701T), isolated from a smear-ripened cheese.</title>
        <authorList>
            <consortium name="US DOE Joint Genome Institute (JGI-PGF)"/>
            <person name="Walter F."/>
            <person name="Albersmeier A."/>
            <person name="Kalinowski J."/>
            <person name="Ruckert C."/>
        </authorList>
    </citation>
    <scope>NUCLEOTIDE SEQUENCE</scope>
    <source>
        <strain evidence="2">CGMCC 4.7403</strain>
    </source>
</reference>
<dbReference type="RefSeq" id="WP_229913876.1">
    <property type="nucleotide sequence ID" value="NZ_BNAT01000011.1"/>
</dbReference>
<name>A0A919L9T7_9ACTN</name>
<evidence type="ECO:0000256" key="1">
    <source>
        <dbReference type="SAM" id="Phobius"/>
    </source>
</evidence>
<evidence type="ECO:0000313" key="3">
    <source>
        <dbReference type="Proteomes" id="UP000603227"/>
    </source>
</evidence>
<evidence type="ECO:0000313" key="2">
    <source>
        <dbReference type="EMBL" id="GHH88933.1"/>
    </source>
</evidence>
<keyword evidence="1" id="KW-0472">Membrane</keyword>
<dbReference type="EMBL" id="BNAT01000011">
    <property type="protein sequence ID" value="GHH88933.1"/>
    <property type="molecule type" value="Genomic_DNA"/>
</dbReference>
<feature type="transmembrane region" description="Helical" evidence="1">
    <location>
        <begin position="15"/>
        <end position="36"/>
    </location>
</feature>
<dbReference type="AlphaFoldDB" id="A0A919L9T7"/>
<accession>A0A919L9T7</accession>
<keyword evidence="1" id="KW-0812">Transmembrane</keyword>
<gene>
    <name evidence="2" type="ORF">GCM10017771_36380</name>
</gene>
<proteinExistence type="predicted"/>
<reference evidence="2" key="2">
    <citation type="submission" date="2020-09" db="EMBL/GenBank/DDBJ databases">
        <authorList>
            <person name="Sun Q."/>
            <person name="Zhou Y."/>
        </authorList>
    </citation>
    <scope>NUCLEOTIDE SEQUENCE</scope>
    <source>
        <strain evidence="2">CGMCC 4.7403</strain>
    </source>
</reference>
<protein>
    <submittedName>
        <fullName evidence="2">Uncharacterized protein</fullName>
    </submittedName>
</protein>
<sequence>MQLNKAAGTTINISGAVQLVICVAVGAPAMLTAIAGSRPLLRKVTQGRAQTAD</sequence>
<comment type="caution">
    <text evidence="2">The sequence shown here is derived from an EMBL/GenBank/DDBJ whole genome shotgun (WGS) entry which is preliminary data.</text>
</comment>
<organism evidence="2 3">
    <name type="scientific">Streptomyces capitiformicae</name>
    <dbReference type="NCBI Taxonomy" id="2014920"/>
    <lineage>
        <taxon>Bacteria</taxon>
        <taxon>Bacillati</taxon>
        <taxon>Actinomycetota</taxon>
        <taxon>Actinomycetes</taxon>
        <taxon>Kitasatosporales</taxon>
        <taxon>Streptomycetaceae</taxon>
        <taxon>Streptomyces</taxon>
    </lineage>
</organism>
<dbReference type="Proteomes" id="UP000603227">
    <property type="component" value="Unassembled WGS sequence"/>
</dbReference>
<keyword evidence="1" id="KW-1133">Transmembrane helix</keyword>